<dbReference type="Gene3D" id="2.60.40.10">
    <property type="entry name" value="Immunoglobulins"/>
    <property type="match status" value="1"/>
</dbReference>
<dbReference type="PANTHER" id="PTHR45867:SF3">
    <property type="entry name" value="ACID PHOSPHATASE TYPE 7"/>
    <property type="match status" value="1"/>
</dbReference>
<dbReference type="InterPro" id="IPR000601">
    <property type="entry name" value="PKD_dom"/>
</dbReference>
<protein>
    <recommendedName>
        <fullName evidence="2">PKD domain-containing protein</fullName>
    </recommendedName>
</protein>
<dbReference type="EMBL" id="UINC01008392">
    <property type="protein sequence ID" value="SVA37779.1"/>
    <property type="molecule type" value="Genomic_DNA"/>
</dbReference>
<dbReference type="PROSITE" id="PS50093">
    <property type="entry name" value="PKD"/>
    <property type="match status" value="1"/>
</dbReference>
<dbReference type="PANTHER" id="PTHR45867">
    <property type="entry name" value="PURPLE ACID PHOSPHATASE"/>
    <property type="match status" value="1"/>
</dbReference>
<feature type="non-terminal residue" evidence="3">
    <location>
        <position position="1281"/>
    </location>
</feature>
<dbReference type="InterPro" id="IPR008963">
    <property type="entry name" value="Purple_acid_Pase-like_N"/>
</dbReference>
<organism evidence="3">
    <name type="scientific">marine metagenome</name>
    <dbReference type="NCBI Taxonomy" id="408172"/>
    <lineage>
        <taxon>unclassified sequences</taxon>
        <taxon>metagenomes</taxon>
        <taxon>ecological metagenomes</taxon>
    </lineage>
</organism>
<dbReference type="SUPFAM" id="SSF49464">
    <property type="entry name" value="Carboxypeptidase regulatory domain-like"/>
    <property type="match status" value="1"/>
</dbReference>
<dbReference type="InterPro" id="IPR029052">
    <property type="entry name" value="Metallo-depent_PP-like"/>
</dbReference>
<feature type="domain" description="PKD" evidence="2">
    <location>
        <begin position="1003"/>
        <end position="1083"/>
    </location>
</feature>
<keyword evidence="1" id="KW-0732">Signal</keyword>
<accession>A0A381VBN0</accession>
<dbReference type="SUPFAM" id="SSF56300">
    <property type="entry name" value="Metallo-dependent phosphatases"/>
    <property type="match status" value="1"/>
</dbReference>
<dbReference type="Pfam" id="PF00149">
    <property type="entry name" value="Metallophos"/>
    <property type="match status" value="1"/>
</dbReference>
<evidence type="ECO:0000313" key="3">
    <source>
        <dbReference type="EMBL" id="SVA37779.1"/>
    </source>
</evidence>
<dbReference type="CDD" id="cd00146">
    <property type="entry name" value="PKD"/>
    <property type="match status" value="1"/>
</dbReference>
<dbReference type="GO" id="GO:0003993">
    <property type="term" value="F:acid phosphatase activity"/>
    <property type="evidence" value="ECO:0007669"/>
    <property type="project" value="InterPro"/>
</dbReference>
<dbReference type="InterPro" id="IPR035986">
    <property type="entry name" value="PKD_dom_sf"/>
</dbReference>
<dbReference type="Pfam" id="PF13620">
    <property type="entry name" value="CarboxypepD_reg"/>
    <property type="match status" value="1"/>
</dbReference>
<dbReference type="Gene3D" id="2.60.40.1120">
    <property type="entry name" value="Carboxypeptidase-like, regulatory domain"/>
    <property type="match status" value="1"/>
</dbReference>
<dbReference type="InterPro" id="IPR022409">
    <property type="entry name" value="PKD/Chitinase_dom"/>
</dbReference>
<dbReference type="InterPro" id="IPR004843">
    <property type="entry name" value="Calcineurin-like_PHP"/>
</dbReference>
<gene>
    <name evidence="3" type="ORF">METZ01_LOCUS90633</name>
</gene>
<dbReference type="Gene3D" id="2.60.40.380">
    <property type="entry name" value="Purple acid phosphatase-like, N-terminal"/>
    <property type="match status" value="1"/>
</dbReference>
<name>A0A381VBN0_9ZZZZ</name>
<dbReference type="InterPro" id="IPR013783">
    <property type="entry name" value="Ig-like_fold"/>
</dbReference>
<proteinExistence type="predicted"/>
<dbReference type="SMART" id="SM00089">
    <property type="entry name" value="PKD"/>
    <property type="match status" value="1"/>
</dbReference>
<dbReference type="InterPro" id="IPR013320">
    <property type="entry name" value="ConA-like_dom_sf"/>
</dbReference>
<dbReference type="SUPFAM" id="SSF49363">
    <property type="entry name" value="Purple acid phosphatase, N-terminal domain"/>
    <property type="match status" value="1"/>
</dbReference>
<dbReference type="InterPro" id="IPR015914">
    <property type="entry name" value="PAPs_N"/>
</dbReference>
<dbReference type="Pfam" id="PF16656">
    <property type="entry name" value="Pur_ac_phosph_N"/>
    <property type="match status" value="1"/>
</dbReference>
<evidence type="ECO:0000259" key="2">
    <source>
        <dbReference type="PROSITE" id="PS50093"/>
    </source>
</evidence>
<dbReference type="SUPFAM" id="SSF49899">
    <property type="entry name" value="Concanavalin A-like lectins/glucanases"/>
    <property type="match status" value="1"/>
</dbReference>
<dbReference type="GO" id="GO:0046872">
    <property type="term" value="F:metal ion binding"/>
    <property type="evidence" value="ECO:0007669"/>
    <property type="project" value="InterPro"/>
</dbReference>
<evidence type="ECO:0000256" key="1">
    <source>
        <dbReference type="ARBA" id="ARBA00022729"/>
    </source>
</evidence>
<dbReference type="Pfam" id="PF18911">
    <property type="entry name" value="PKD_4"/>
    <property type="match status" value="1"/>
</dbReference>
<sequence>MRHSGGPDSFGYVFLDSEEPDGPEFFYLFPDGETITDMGDDAYSGPIQLPFEFTFYGETYSQVYINSNGSISFGNGSIVYNNTVIPDQGSPNNIIALFWDDLDPSSGGTIEYGTVGSSWVCSFVDVREYGGNGTISAEVILTDDNEIILQYLELNNGIHIGGETIGIENSNGVAGLMASFDNNPGSYPQESLAIRFYQIEPDASVSGIVIDQETQEPISNAEVIFGAISTTTDSNGFYEQSEIWSGTYDVTISKDGYLDFYQEEIEIIEGENVLNAELVYSGFPSGLVGYWTFDNPNNLVGASVGNDLSLVGTHAPAEGPEEGDGAVNIGVGSFYRCYHDIEANGYYSNPDWVNIFTIVMDIKIPLAGPWYTMYQTNWPNSNDGDAFVNPEGQVGVSDTGYSLYSLIPGEWYRLIISVNLGVHYDYYLDGQLLHNGGPQGFEGRFSLYPVNDANQVLFFADNDGDDNPLDVAMLGLFDRDLSAEEIESMGGYGHEFESPPSTYMTPFLQTPTPNSIYICWHSDGSTESKVEYGLTEELGQISTGSYHTFSESLIWHWVKMENLLPDTDYYYKVISDSSESSIRLFQTHHPYSDTLSHVRFAIYSDSQTYPSVHSSVVGAMKETFEERYGTDYYQEVHLAMLSGDIVDNGYSVGQYTNMFFNPIAQVSDHLPYMTVAGNHEMEAPEFYHYLKYEDFGGTEGEKYFSFFIGPVLFIGLNSNVQGDTQLNWLEDLLETAQNDDAVKFIFASLHHPGQSETWPDGNTWWVQNQVIPLLASHEKVEQLSYGHTHAYERGATMEGNLRIMCFGGGGGYLDRWRMYSNQVDYPEIHRSHDYHGYTVIDVDCENDSYTATAYSLGNSDVQMDNEEFDSWFRDRNASPPETPLGLYPNAGNGDIDGRLVASPYTGEIDIMSSQFQLKEAGDAWSQLIIDSKRDWENVYYDTGPPNYVPIDLNAGIDLQRYQIPEGALQSSQLYEWRIRYRDQNLLWSDWSAPVTFTAMETGNTVDFSADITEGDVPLLVRFTDFSTGDPVLWSWDLDGDQITDSEEQDPEWLYELSGTYNVSLTVNYQNEELTITKEAYITAGQFSQIDISFNEGWNMIGLPLEVENPNYQILFPEAVENTLYNFNMGYNLAEDLEAGIGYWMRLYNSGVTQLEGYVISEIEIELNEGWNLISGISEVTSIANFIDPEEIIIPNTAYTFENGYINTDVFNPGNGYWIRAYQDGTIIIDNSGLAYRESSFDYDISGTCNSLTVNGISLFFGVDIPVNMKLSYSLPPKPPSG</sequence>
<reference evidence="3" key="1">
    <citation type="submission" date="2018-05" db="EMBL/GenBank/DDBJ databases">
        <authorList>
            <person name="Lanie J.A."/>
            <person name="Ng W.-L."/>
            <person name="Kazmierczak K.M."/>
            <person name="Andrzejewski T.M."/>
            <person name="Davidsen T.M."/>
            <person name="Wayne K.J."/>
            <person name="Tettelin H."/>
            <person name="Glass J.I."/>
            <person name="Rusch D."/>
            <person name="Podicherti R."/>
            <person name="Tsui H.-C.T."/>
            <person name="Winkler M.E."/>
        </authorList>
    </citation>
    <scope>NUCLEOTIDE SEQUENCE</scope>
</reference>
<dbReference type="SUPFAM" id="SSF49299">
    <property type="entry name" value="PKD domain"/>
    <property type="match status" value="1"/>
</dbReference>
<dbReference type="InterPro" id="IPR008969">
    <property type="entry name" value="CarboxyPept-like_regulatory"/>
</dbReference>
<dbReference type="Gene3D" id="3.60.21.10">
    <property type="match status" value="1"/>
</dbReference>